<dbReference type="InterPro" id="IPR029044">
    <property type="entry name" value="Nucleotide-diphossugar_trans"/>
</dbReference>
<evidence type="ECO:0000259" key="4">
    <source>
        <dbReference type="Pfam" id="PF00535"/>
    </source>
</evidence>
<keyword evidence="6" id="KW-1185">Reference proteome</keyword>
<dbReference type="EMBL" id="JANIBM010000038">
    <property type="protein sequence ID" value="MCQ8183168.1"/>
    <property type="molecule type" value="Genomic_DNA"/>
</dbReference>
<sequence length="292" mass="33045">MKIWVCIPVFNRVNFTIKCLESLIGQSNRNFSVVICDHGSTDGTEDLIRRRYPEVIVIPAASSLWWTGAINVCVNYILENASAEDYLLTLNNDTEIPRDYLAEFAKLVIKYPRAVLTSVPHDIKSGKPLSSGFRQNWLTAKSIPVSFEKDHLPDDVDVVSVTHASGRGTLFPVAVFRELGLYDEVHLPHYGADYDFSHKARRAGYSVLSCRNCKVYSHVDVTGMATLRSQLSAKRVFDYFTSIRSPANIKARWWFGWNNCPRLLFPIYITVDLARVISGYFMHLIFAKGQAA</sequence>
<reference evidence="5 6" key="1">
    <citation type="submission" date="2022-07" db="EMBL/GenBank/DDBJ databases">
        <title>Methylomonas rivi sp. nov., Methylomonas rosea sp. nov., Methylomonas aureus sp. nov. and Methylomonas subterranea sp. nov., four novel methanotrophs isolated from a freshwater creek and the deep terrestrial subsurface.</title>
        <authorList>
            <person name="Abin C."/>
            <person name="Sankaranarayanan K."/>
            <person name="Garner C."/>
            <person name="Sindelar R."/>
            <person name="Kotary K."/>
            <person name="Garner R."/>
            <person name="Barclay S."/>
            <person name="Lawson P."/>
            <person name="Krumholz L."/>
        </authorList>
    </citation>
    <scope>NUCLEOTIDE SEQUENCE [LARGE SCALE GENOMIC DNA]</scope>
    <source>
        <strain evidence="5 6">SURF-1</strain>
    </source>
</reference>
<dbReference type="Proteomes" id="UP001524569">
    <property type="component" value="Unassembled WGS sequence"/>
</dbReference>
<dbReference type="Gene3D" id="3.90.550.10">
    <property type="entry name" value="Spore Coat Polysaccharide Biosynthesis Protein SpsA, Chain A"/>
    <property type="match status" value="1"/>
</dbReference>
<dbReference type="SUPFAM" id="SSF53448">
    <property type="entry name" value="Nucleotide-diphospho-sugar transferases"/>
    <property type="match status" value="1"/>
</dbReference>
<evidence type="ECO:0000256" key="1">
    <source>
        <dbReference type="ARBA" id="ARBA00006739"/>
    </source>
</evidence>
<feature type="domain" description="Glycosyltransferase 2-like" evidence="4">
    <location>
        <begin position="5"/>
        <end position="128"/>
    </location>
</feature>
<protein>
    <submittedName>
        <fullName evidence="5">Glycosyltransferase family 2 protein</fullName>
    </submittedName>
</protein>
<evidence type="ECO:0000313" key="6">
    <source>
        <dbReference type="Proteomes" id="UP001524569"/>
    </source>
</evidence>
<dbReference type="Pfam" id="PF00535">
    <property type="entry name" value="Glycos_transf_2"/>
    <property type="match status" value="1"/>
</dbReference>
<name>A0ABT1UMX2_9GAMM</name>
<proteinExistence type="inferred from homology"/>
<evidence type="ECO:0000313" key="5">
    <source>
        <dbReference type="EMBL" id="MCQ8183168.1"/>
    </source>
</evidence>
<keyword evidence="2" id="KW-0328">Glycosyltransferase</keyword>
<dbReference type="InterPro" id="IPR001173">
    <property type="entry name" value="Glyco_trans_2-like"/>
</dbReference>
<accession>A0ABT1UMX2</accession>
<keyword evidence="3" id="KW-0808">Transferase</keyword>
<dbReference type="RefSeq" id="WP_256612393.1">
    <property type="nucleotide sequence ID" value="NZ_JANIBM010000038.1"/>
</dbReference>
<evidence type="ECO:0000256" key="3">
    <source>
        <dbReference type="ARBA" id="ARBA00022679"/>
    </source>
</evidence>
<gene>
    <name evidence="5" type="ORF">NP603_18790</name>
</gene>
<organism evidence="5 6">
    <name type="scientific">Methylomonas aurea</name>
    <dbReference type="NCBI Taxonomy" id="2952224"/>
    <lineage>
        <taxon>Bacteria</taxon>
        <taxon>Pseudomonadati</taxon>
        <taxon>Pseudomonadota</taxon>
        <taxon>Gammaproteobacteria</taxon>
        <taxon>Methylococcales</taxon>
        <taxon>Methylococcaceae</taxon>
        <taxon>Methylomonas</taxon>
    </lineage>
</organism>
<comment type="caution">
    <text evidence="5">The sequence shown here is derived from an EMBL/GenBank/DDBJ whole genome shotgun (WGS) entry which is preliminary data.</text>
</comment>
<dbReference type="PANTHER" id="PTHR43179:SF12">
    <property type="entry name" value="GALACTOFURANOSYLTRANSFERASE GLFT2"/>
    <property type="match status" value="1"/>
</dbReference>
<dbReference type="PANTHER" id="PTHR43179">
    <property type="entry name" value="RHAMNOSYLTRANSFERASE WBBL"/>
    <property type="match status" value="1"/>
</dbReference>
<evidence type="ECO:0000256" key="2">
    <source>
        <dbReference type="ARBA" id="ARBA00022676"/>
    </source>
</evidence>
<comment type="similarity">
    <text evidence="1">Belongs to the glycosyltransferase 2 family.</text>
</comment>